<keyword evidence="2" id="KW-1185">Reference proteome</keyword>
<protein>
    <submittedName>
        <fullName evidence="1">Uncharacterized protein</fullName>
    </submittedName>
</protein>
<dbReference type="OrthoDB" id="9133581at2"/>
<dbReference type="EMBL" id="NAIA01000003">
    <property type="protein sequence ID" value="OWF65682.1"/>
    <property type="molecule type" value="Genomic_DNA"/>
</dbReference>
<organism evidence="1 2">
    <name type="scientific">Polynucleobacter hirudinilacicola</name>
    <dbReference type="NCBI Taxonomy" id="1743166"/>
    <lineage>
        <taxon>Bacteria</taxon>
        <taxon>Pseudomonadati</taxon>
        <taxon>Pseudomonadota</taxon>
        <taxon>Betaproteobacteria</taxon>
        <taxon>Burkholderiales</taxon>
        <taxon>Burkholderiaceae</taxon>
        <taxon>Polynucleobacter</taxon>
    </lineage>
</organism>
<dbReference type="Proteomes" id="UP000196880">
    <property type="component" value="Unassembled WGS sequence"/>
</dbReference>
<evidence type="ECO:0000313" key="2">
    <source>
        <dbReference type="Proteomes" id="UP000196880"/>
    </source>
</evidence>
<dbReference type="AlphaFoldDB" id="A0A210RXE9"/>
<dbReference type="RefSeq" id="WP_087909919.1">
    <property type="nucleotide sequence ID" value="NZ_NAIA01000003.1"/>
</dbReference>
<sequence>MTLKSRLQKLSIKLKTEATKIYYMGWADCTWNQSEGLLKEAGESKEDFCNRVYQITRKQFLWFE</sequence>
<gene>
    <name evidence="1" type="ORF">B6A14_07835</name>
</gene>
<name>A0A210RXE9_9BURK</name>
<reference evidence="1 2" key="1">
    <citation type="submission" date="2017-03" db="EMBL/GenBank/DDBJ databases">
        <title>New species Polynucleobacter sp. MWH-EgelM1-30-B4.</title>
        <authorList>
            <person name="Hahn M.W."/>
        </authorList>
    </citation>
    <scope>NUCLEOTIDE SEQUENCE [LARGE SCALE GENOMIC DNA]</scope>
    <source>
        <strain evidence="1 2">MWH-EgelM1-30-B4</strain>
    </source>
</reference>
<accession>A0A210RXE9</accession>
<evidence type="ECO:0000313" key="1">
    <source>
        <dbReference type="EMBL" id="OWF65682.1"/>
    </source>
</evidence>
<comment type="caution">
    <text evidence="1">The sequence shown here is derived from an EMBL/GenBank/DDBJ whole genome shotgun (WGS) entry which is preliminary data.</text>
</comment>
<proteinExistence type="predicted"/>